<dbReference type="Proteomes" id="UP000717328">
    <property type="component" value="Unassembled WGS sequence"/>
</dbReference>
<feature type="compositionally biased region" description="Acidic residues" evidence="1">
    <location>
        <begin position="249"/>
        <end position="260"/>
    </location>
</feature>
<comment type="caution">
    <text evidence="2">The sequence shown here is derived from an EMBL/GenBank/DDBJ whole genome shotgun (WGS) entry which is preliminary data.</text>
</comment>
<reference evidence="2" key="1">
    <citation type="submission" date="2021-02" db="EMBL/GenBank/DDBJ databases">
        <authorList>
            <person name="Nieuwenhuis M."/>
            <person name="Van De Peppel L.J.J."/>
        </authorList>
    </citation>
    <scope>NUCLEOTIDE SEQUENCE</scope>
    <source>
        <strain evidence="2">D49</strain>
    </source>
</reference>
<organism evidence="2 3">
    <name type="scientific">Sphagnurus paluster</name>
    <dbReference type="NCBI Taxonomy" id="117069"/>
    <lineage>
        <taxon>Eukaryota</taxon>
        <taxon>Fungi</taxon>
        <taxon>Dikarya</taxon>
        <taxon>Basidiomycota</taxon>
        <taxon>Agaricomycotina</taxon>
        <taxon>Agaricomycetes</taxon>
        <taxon>Agaricomycetidae</taxon>
        <taxon>Agaricales</taxon>
        <taxon>Tricholomatineae</taxon>
        <taxon>Lyophyllaceae</taxon>
        <taxon>Sphagnurus</taxon>
    </lineage>
</organism>
<keyword evidence="3" id="KW-1185">Reference proteome</keyword>
<dbReference type="AlphaFoldDB" id="A0A9P7FSP0"/>
<dbReference type="EMBL" id="JABCKI010006424">
    <property type="protein sequence ID" value="KAG5634417.1"/>
    <property type="molecule type" value="Genomic_DNA"/>
</dbReference>
<evidence type="ECO:0008006" key="4">
    <source>
        <dbReference type="Google" id="ProtNLM"/>
    </source>
</evidence>
<protein>
    <recommendedName>
        <fullName evidence="4">F-box domain-containing protein</fullName>
    </recommendedName>
</protein>
<gene>
    <name evidence="2" type="ORF">H0H81_002069</name>
</gene>
<evidence type="ECO:0000313" key="3">
    <source>
        <dbReference type="Proteomes" id="UP000717328"/>
    </source>
</evidence>
<accession>A0A9P7FSP0</accession>
<name>A0A9P7FSP0_9AGAR</name>
<reference evidence="2" key="2">
    <citation type="submission" date="2021-10" db="EMBL/GenBank/DDBJ databases">
        <title>Phylogenomics reveals ancestral predisposition of the termite-cultivated fungus Termitomyces towards a domesticated lifestyle.</title>
        <authorList>
            <person name="Auxier B."/>
            <person name="Grum-Grzhimaylo A."/>
            <person name="Cardenas M.E."/>
            <person name="Lodge J.D."/>
            <person name="Laessoe T."/>
            <person name="Pedersen O."/>
            <person name="Smith M.E."/>
            <person name="Kuyper T.W."/>
            <person name="Franco-Molano E.A."/>
            <person name="Baroni T.J."/>
            <person name="Aanen D.K."/>
        </authorList>
    </citation>
    <scope>NUCLEOTIDE SEQUENCE</scope>
    <source>
        <strain evidence="2">D49</strain>
    </source>
</reference>
<dbReference type="OrthoDB" id="2269034at2759"/>
<evidence type="ECO:0000313" key="2">
    <source>
        <dbReference type="EMBL" id="KAG5634417.1"/>
    </source>
</evidence>
<proteinExistence type="predicted"/>
<evidence type="ECO:0000256" key="1">
    <source>
        <dbReference type="SAM" id="MobiDB-lite"/>
    </source>
</evidence>
<feature type="region of interest" description="Disordered" evidence="1">
    <location>
        <begin position="247"/>
        <end position="266"/>
    </location>
</feature>
<sequence length="497" mass="55215">MIDLFPLEILTEIFWLAIIRDPRVGNARLDQAPLSISQVCSTWRKASLNCPKLWSTLLLHLIKNEPPTSSKIIELMTLWYGRAKGDLPLSFSLSHYPKTISGSIGGEIAKALVPFSPRLSHVYFNVPRVDDLVPFLSQRIELSAADPSDGNSPIPLLQKIEICVRYRSSKEFSYGNIFWFAPALRDATMNICSDFCVTSLSLSFPWTGLTQLTLSHTITAGLFSYLITQCLCLTHGSFMVGAEPGSWWQDEEQSEEEEHGQEEQNLPVVAPNLSSLRLRIYGSREAPVSVEDTMRRLILPSMQNLDLLVDDENVQLSSVIPSLPIHSATGSTQLTRLVLVNIFLESKTELLALLHACTALETLALQPLPHHTEEVLDVLQNPIDSVPAPTLPSLAACVLVVDLQFAPKVIGILRSWMEDPERRQALEAVTVYVYGGPSIGIDPASGVALKEIRERLGPWREADMDGYVATAKSGMVLRTRAVFKHFILLGSESDWFE</sequence>